<organism evidence="1 2">
    <name type="scientific">Trapa incisa</name>
    <dbReference type="NCBI Taxonomy" id="236973"/>
    <lineage>
        <taxon>Eukaryota</taxon>
        <taxon>Viridiplantae</taxon>
        <taxon>Streptophyta</taxon>
        <taxon>Embryophyta</taxon>
        <taxon>Tracheophyta</taxon>
        <taxon>Spermatophyta</taxon>
        <taxon>Magnoliopsida</taxon>
        <taxon>eudicotyledons</taxon>
        <taxon>Gunneridae</taxon>
        <taxon>Pentapetalae</taxon>
        <taxon>rosids</taxon>
        <taxon>malvids</taxon>
        <taxon>Myrtales</taxon>
        <taxon>Lythraceae</taxon>
        <taxon>Trapa</taxon>
    </lineage>
</organism>
<sequence>MIRFAYMFSVVKNVYIISFFTPHCKPFFEIFPCSNRQRIPANPPRRLRQELQSISGSAVTLNRLAALAHRSPDHGNVISRAVRTFLFSTESPPLAVESLDTLASIPGNEEICDGSLFVSLCFDSLPPSLLLLLRHAGRFRFQPYLLFTVFLGFTKDPYPCVRKAALDGLISLSRAGAVEGHSLITRCHHGAVELLGDSEACVRVPAIQTASEWEEILAEVSARGTN</sequence>
<proteinExistence type="predicted"/>
<gene>
    <name evidence="1" type="ORF">SAY87_008368</name>
</gene>
<dbReference type="Proteomes" id="UP001345219">
    <property type="component" value="Chromosome 7"/>
</dbReference>
<protein>
    <submittedName>
        <fullName evidence="1">Uncharacterized protein</fullName>
    </submittedName>
</protein>
<dbReference type="GO" id="GO:0005768">
    <property type="term" value="C:endosome"/>
    <property type="evidence" value="ECO:0007669"/>
    <property type="project" value="TreeGrafter"/>
</dbReference>
<dbReference type="GO" id="GO:0010496">
    <property type="term" value="P:intercellular transport"/>
    <property type="evidence" value="ECO:0007669"/>
    <property type="project" value="TreeGrafter"/>
</dbReference>
<accession>A0AAN7QFY3</accession>
<dbReference type="AlphaFoldDB" id="A0AAN7QFY3"/>
<dbReference type="PANTHER" id="PTHR20938:SF0">
    <property type="entry name" value="INTEGRATOR COMPLEX SUBUNIT 4"/>
    <property type="match status" value="1"/>
</dbReference>
<reference evidence="1 2" key="1">
    <citation type="journal article" date="2023" name="Hortic Res">
        <title>Pangenome of water caltrop reveals structural variations and asymmetric subgenome divergence after allopolyploidization.</title>
        <authorList>
            <person name="Zhang X."/>
            <person name="Chen Y."/>
            <person name="Wang L."/>
            <person name="Yuan Y."/>
            <person name="Fang M."/>
            <person name="Shi L."/>
            <person name="Lu R."/>
            <person name="Comes H.P."/>
            <person name="Ma Y."/>
            <person name="Chen Y."/>
            <person name="Huang G."/>
            <person name="Zhou Y."/>
            <person name="Zheng Z."/>
            <person name="Qiu Y."/>
        </authorList>
    </citation>
    <scope>NUCLEOTIDE SEQUENCE [LARGE SCALE GENOMIC DNA]</scope>
    <source>
        <tissue evidence="1">Roots</tissue>
    </source>
</reference>
<keyword evidence="2" id="KW-1185">Reference proteome</keyword>
<dbReference type="EMBL" id="JAXIOK010000007">
    <property type="protein sequence ID" value="KAK4766726.1"/>
    <property type="molecule type" value="Genomic_DNA"/>
</dbReference>
<name>A0AAN7QFY3_9MYRT</name>
<comment type="caution">
    <text evidence="1">The sequence shown here is derived from an EMBL/GenBank/DDBJ whole genome shotgun (WGS) entry which is preliminary data.</text>
</comment>
<dbReference type="PANTHER" id="PTHR20938">
    <property type="entry name" value="INTEGRATOR COMPLEX SUBUNIT 4"/>
    <property type="match status" value="1"/>
</dbReference>
<evidence type="ECO:0000313" key="2">
    <source>
        <dbReference type="Proteomes" id="UP001345219"/>
    </source>
</evidence>
<evidence type="ECO:0000313" key="1">
    <source>
        <dbReference type="EMBL" id="KAK4766726.1"/>
    </source>
</evidence>